<dbReference type="EMBL" id="BPLR01001511">
    <property type="protein sequence ID" value="GIZ02829.1"/>
    <property type="molecule type" value="Genomic_DNA"/>
</dbReference>
<protein>
    <submittedName>
        <fullName evidence="1">Uncharacterized protein</fullName>
    </submittedName>
</protein>
<sequence length="243" mass="26990">MTQILNVFYHRRKNATSDYYTNCGDNALSILIMDTTPFLLPAIAWFGVTSNNNLITGCAEARGVDSPSSEQCNYFARRTLAFRHVQPWRGVAEEPALCTGIRLGRPFLSSATLQGEAGHPGHFSDEHVPRGEAQGDGGVGRRGACTLHRACTTRAGRWTSPPATGTGPNTVCWQDWQLRLVSTMCTMNPGLTFTLVLNQNLQMDPDLEVAFSGNTTIYTRRDKNECLSYEPAKWCYPYLQMED</sequence>
<evidence type="ECO:0000313" key="2">
    <source>
        <dbReference type="Proteomes" id="UP001054945"/>
    </source>
</evidence>
<proteinExistence type="predicted"/>
<evidence type="ECO:0000313" key="1">
    <source>
        <dbReference type="EMBL" id="GIZ02829.1"/>
    </source>
</evidence>
<gene>
    <name evidence="1" type="ORF">CEXT_735341</name>
</gene>
<comment type="caution">
    <text evidence="1">The sequence shown here is derived from an EMBL/GenBank/DDBJ whole genome shotgun (WGS) entry which is preliminary data.</text>
</comment>
<keyword evidence="2" id="KW-1185">Reference proteome</keyword>
<accession>A0AAV4Y9J7</accession>
<name>A0AAV4Y9J7_CAEEX</name>
<dbReference type="Proteomes" id="UP001054945">
    <property type="component" value="Unassembled WGS sequence"/>
</dbReference>
<dbReference type="AlphaFoldDB" id="A0AAV4Y9J7"/>
<organism evidence="1 2">
    <name type="scientific">Caerostris extrusa</name>
    <name type="common">Bark spider</name>
    <name type="synonym">Caerostris bankana</name>
    <dbReference type="NCBI Taxonomy" id="172846"/>
    <lineage>
        <taxon>Eukaryota</taxon>
        <taxon>Metazoa</taxon>
        <taxon>Ecdysozoa</taxon>
        <taxon>Arthropoda</taxon>
        <taxon>Chelicerata</taxon>
        <taxon>Arachnida</taxon>
        <taxon>Araneae</taxon>
        <taxon>Araneomorphae</taxon>
        <taxon>Entelegynae</taxon>
        <taxon>Araneoidea</taxon>
        <taxon>Araneidae</taxon>
        <taxon>Caerostris</taxon>
    </lineage>
</organism>
<reference evidence="1 2" key="1">
    <citation type="submission" date="2021-06" db="EMBL/GenBank/DDBJ databases">
        <title>Caerostris extrusa draft genome.</title>
        <authorList>
            <person name="Kono N."/>
            <person name="Arakawa K."/>
        </authorList>
    </citation>
    <scope>NUCLEOTIDE SEQUENCE [LARGE SCALE GENOMIC DNA]</scope>
</reference>